<evidence type="ECO:0000313" key="1">
    <source>
        <dbReference type="EMBL" id="GAG47125.1"/>
    </source>
</evidence>
<organism evidence="1">
    <name type="scientific">marine sediment metagenome</name>
    <dbReference type="NCBI Taxonomy" id="412755"/>
    <lineage>
        <taxon>unclassified sequences</taxon>
        <taxon>metagenomes</taxon>
        <taxon>ecological metagenomes</taxon>
    </lineage>
</organism>
<protein>
    <submittedName>
        <fullName evidence="1">Uncharacterized protein</fullName>
    </submittedName>
</protein>
<accession>X0XUV9</accession>
<dbReference type="EMBL" id="BARS01059664">
    <property type="protein sequence ID" value="GAG47125.1"/>
    <property type="molecule type" value="Genomic_DNA"/>
</dbReference>
<reference evidence="1" key="1">
    <citation type="journal article" date="2014" name="Front. Microbiol.">
        <title>High frequency of phylogenetically diverse reductive dehalogenase-homologous genes in deep subseafloor sedimentary metagenomes.</title>
        <authorList>
            <person name="Kawai M."/>
            <person name="Futagami T."/>
            <person name="Toyoda A."/>
            <person name="Takaki Y."/>
            <person name="Nishi S."/>
            <person name="Hori S."/>
            <person name="Arai W."/>
            <person name="Tsubouchi T."/>
            <person name="Morono Y."/>
            <person name="Uchiyama I."/>
            <person name="Ito T."/>
            <person name="Fujiyama A."/>
            <person name="Inagaki F."/>
            <person name="Takami H."/>
        </authorList>
    </citation>
    <scope>NUCLEOTIDE SEQUENCE</scope>
    <source>
        <strain evidence="1">Expedition CK06-06</strain>
    </source>
</reference>
<comment type="caution">
    <text evidence="1">The sequence shown here is derived from an EMBL/GenBank/DDBJ whole genome shotgun (WGS) entry which is preliminary data.</text>
</comment>
<dbReference type="AlphaFoldDB" id="X0XUV9"/>
<name>X0XUV9_9ZZZZ</name>
<feature type="non-terminal residue" evidence="1">
    <location>
        <position position="35"/>
    </location>
</feature>
<sequence>YLHGSIMALTQKQHKENLKQLSESYPEYAYLINRT</sequence>
<proteinExistence type="predicted"/>
<feature type="non-terminal residue" evidence="1">
    <location>
        <position position="1"/>
    </location>
</feature>
<gene>
    <name evidence="1" type="ORF">S01H1_86267</name>
</gene>